<dbReference type="CDD" id="cd09998">
    <property type="entry name" value="HDAC_Hos3"/>
    <property type="match status" value="1"/>
</dbReference>
<dbReference type="Proteomes" id="UP000217199">
    <property type="component" value="Unassembled WGS sequence"/>
</dbReference>
<evidence type="ECO:0000313" key="3">
    <source>
        <dbReference type="EMBL" id="PAV20864.1"/>
    </source>
</evidence>
<dbReference type="SUPFAM" id="SSF52768">
    <property type="entry name" value="Arginase/deacetylase"/>
    <property type="match status" value="1"/>
</dbReference>
<dbReference type="STRING" id="2282107.A0A286UMY7"/>
<dbReference type="InterPro" id="IPR000286">
    <property type="entry name" value="HDACs"/>
</dbReference>
<dbReference type="GO" id="GO:0005634">
    <property type="term" value="C:nucleus"/>
    <property type="evidence" value="ECO:0007669"/>
    <property type="project" value="TreeGrafter"/>
</dbReference>
<name>A0A286UMY7_9AGAM</name>
<reference evidence="3 4" key="1">
    <citation type="journal article" date="2017" name="Mol. Ecol.">
        <title>Comparative and population genomic landscape of Phellinus noxius: A hypervariable fungus causing root rot in trees.</title>
        <authorList>
            <person name="Chung C.L."/>
            <person name="Lee T.J."/>
            <person name="Akiba M."/>
            <person name="Lee H.H."/>
            <person name="Kuo T.H."/>
            <person name="Liu D."/>
            <person name="Ke H.M."/>
            <person name="Yokoi T."/>
            <person name="Roa M.B."/>
            <person name="Lu M.J."/>
            <person name="Chang Y.Y."/>
            <person name="Ann P.J."/>
            <person name="Tsai J.N."/>
            <person name="Chen C.Y."/>
            <person name="Tzean S.S."/>
            <person name="Ota Y."/>
            <person name="Hattori T."/>
            <person name="Sahashi N."/>
            <person name="Liou R.F."/>
            <person name="Kikuchi T."/>
            <person name="Tsai I.J."/>
        </authorList>
    </citation>
    <scope>NUCLEOTIDE SEQUENCE [LARGE SCALE GENOMIC DNA]</scope>
    <source>
        <strain evidence="3 4">FFPRI411160</strain>
    </source>
</reference>
<accession>A0A286UMY7</accession>
<organism evidence="3 4">
    <name type="scientific">Pyrrhoderma noxium</name>
    <dbReference type="NCBI Taxonomy" id="2282107"/>
    <lineage>
        <taxon>Eukaryota</taxon>
        <taxon>Fungi</taxon>
        <taxon>Dikarya</taxon>
        <taxon>Basidiomycota</taxon>
        <taxon>Agaricomycotina</taxon>
        <taxon>Agaricomycetes</taxon>
        <taxon>Hymenochaetales</taxon>
        <taxon>Hymenochaetaceae</taxon>
        <taxon>Pyrrhoderma</taxon>
    </lineage>
</organism>
<dbReference type="OrthoDB" id="5232919at2759"/>
<evidence type="ECO:0000313" key="4">
    <source>
        <dbReference type="Proteomes" id="UP000217199"/>
    </source>
</evidence>
<evidence type="ECO:0000256" key="1">
    <source>
        <dbReference type="SAM" id="MobiDB-lite"/>
    </source>
</evidence>
<dbReference type="InterPro" id="IPR037138">
    <property type="entry name" value="His_deacetylse_dom_sf"/>
</dbReference>
<evidence type="ECO:0000259" key="2">
    <source>
        <dbReference type="Pfam" id="PF00850"/>
    </source>
</evidence>
<dbReference type="AlphaFoldDB" id="A0A286UMY7"/>
<keyword evidence="4" id="KW-1185">Reference proteome</keyword>
<protein>
    <submittedName>
        <fullName evidence="3">Arginase deacetylase</fullName>
    </submittedName>
</protein>
<dbReference type="PANTHER" id="PTHR47558:SF1">
    <property type="entry name" value="HISTONE DEACETYLASE HOS3"/>
    <property type="match status" value="1"/>
</dbReference>
<gene>
    <name evidence="3" type="ORF">PNOK_0349100</name>
</gene>
<dbReference type="Gene3D" id="3.40.800.20">
    <property type="entry name" value="Histone deacetylase domain"/>
    <property type="match status" value="1"/>
</dbReference>
<comment type="caution">
    <text evidence="3">The sequence shown here is derived from an EMBL/GenBank/DDBJ whole genome shotgun (WGS) entry which is preliminary data.</text>
</comment>
<dbReference type="PANTHER" id="PTHR47558">
    <property type="entry name" value="HISTONE DEACETYLASE HOS3"/>
    <property type="match status" value="1"/>
</dbReference>
<dbReference type="PRINTS" id="PR01270">
    <property type="entry name" value="HDASUPER"/>
</dbReference>
<dbReference type="GO" id="GO:0010468">
    <property type="term" value="P:regulation of gene expression"/>
    <property type="evidence" value="ECO:0007669"/>
    <property type="project" value="UniProtKB-ARBA"/>
</dbReference>
<dbReference type="InParanoid" id="A0A286UMY7"/>
<feature type="region of interest" description="Disordered" evidence="1">
    <location>
        <begin position="462"/>
        <end position="519"/>
    </location>
</feature>
<dbReference type="EMBL" id="NBII01000003">
    <property type="protein sequence ID" value="PAV20864.1"/>
    <property type="molecule type" value="Genomic_DNA"/>
</dbReference>
<dbReference type="GO" id="GO:0004407">
    <property type="term" value="F:histone deacetylase activity"/>
    <property type="evidence" value="ECO:0007669"/>
    <property type="project" value="TreeGrafter"/>
</dbReference>
<sequence>MSGVKSSKTYLLFQDACYKHRYIRSNDLSNIVERPERLRAVKVGLAAAIARIEELSQQDKKHKQGTDETGGELVDALQKLDLLQDTDISVVDVIPSSRKVDLLNNQAVKYVHGDIDGDVYLENLVEWAKESSEKVKGGESEIPSELSQGDLYLCPESLEAIQGALGTVCEAVDKVMSISRSSLEQGTTVEETANAFVAIRPPGHHCGEDTPSGFCFVNNVVVAAAHAHLKHKIKKVVIFDIDLHHGNGTQSLVWQINEEWYRRKLEIDHGAPNTELGVQIFYGSLHDILSYPCEDGKVPLVQAASVSIHGAHGQHIENIHLQEYRDEKDFYENLYKPRYCKLFSKAEQFLKDTRNEDVLVFISCGFDACEHEYPSMSRHNRRVPTSFYYQFAKDCRAFTSKFSGGKFVSVLEGGYSDRALISGAMAHLIGLVDDKKFRSDIDKGWWGIKNLSLLEKIIKKRRGSPPSTRTLRERRPVSPRTTPIPISSPPRKGKQTTVKASKPDPKSRTTTTEEESLNDVVNNLQELSLNLQGSNQETDLQAKKLPRIILRVKDPESS</sequence>
<dbReference type="Pfam" id="PF00850">
    <property type="entry name" value="Hist_deacetyl"/>
    <property type="match status" value="1"/>
</dbReference>
<dbReference type="InterPro" id="IPR053244">
    <property type="entry name" value="HDAC_HD_type_1"/>
</dbReference>
<feature type="domain" description="Histone deacetylase" evidence="2">
    <location>
        <begin position="78"/>
        <end position="428"/>
    </location>
</feature>
<proteinExistence type="predicted"/>
<dbReference type="InterPro" id="IPR023696">
    <property type="entry name" value="Ureohydrolase_dom_sf"/>
</dbReference>
<dbReference type="InterPro" id="IPR023801">
    <property type="entry name" value="His_deacetylse_dom"/>
</dbReference>